<dbReference type="InterPro" id="IPR003667">
    <property type="entry name" value="NqrDE/RnfAE"/>
</dbReference>
<dbReference type="GO" id="GO:0005886">
    <property type="term" value="C:plasma membrane"/>
    <property type="evidence" value="ECO:0007669"/>
    <property type="project" value="TreeGrafter"/>
</dbReference>
<evidence type="ECO:0000256" key="1">
    <source>
        <dbReference type="ARBA" id="ARBA00004127"/>
    </source>
</evidence>
<evidence type="ECO:0000256" key="6">
    <source>
        <dbReference type="ARBA" id="ARBA00022982"/>
    </source>
</evidence>
<dbReference type="Pfam" id="PF02508">
    <property type="entry name" value="Rnf-Nqr"/>
    <property type="match status" value="1"/>
</dbReference>
<dbReference type="InterPro" id="IPR050133">
    <property type="entry name" value="NqrDE/RnfAE_oxidrdctase"/>
</dbReference>
<feature type="transmembrane region" description="Helical" evidence="9">
    <location>
        <begin position="72"/>
        <end position="89"/>
    </location>
</feature>
<keyword evidence="3" id="KW-0997">Cell inner membrane</keyword>
<keyword evidence="8 9" id="KW-0472">Membrane</keyword>
<feature type="transmembrane region" description="Helical" evidence="9">
    <location>
        <begin position="171"/>
        <end position="191"/>
    </location>
</feature>
<accession>A0A450STP5</accession>
<feature type="transmembrane region" description="Helical" evidence="9">
    <location>
        <begin position="45"/>
        <end position="66"/>
    </location>
</feature>
<dbReference type="GO" id="GO:0022900">
    <property type="term" value="P:electron transport chain"/>
    <property type="evidence" value="ECO:0007669"/>
    <property type="project" value="InterPro"/>
</dbReference>
<feature type="transmembrane region" description="Helical" evidence="9">
    <location>
        <begin position="101"/>
        <end position="123"/>
    </location>
</feature>
<organism evidence="11">
    <name type="scientific">Candidatus Kentrum sp. FW</name>
    <dbReference type="NCBI Taxonomy" id="2126338"/>
    <lineage>
        <taxon>Bacteria</taxon>
        <taxon>Pseudomonadati</taxon>
        <taxon>Pseudomonadota</taxon>
        <taxon>Gammaproteobacteria</taxon>
        <taxon>Candidatus Kentrum</taxon>
    </lineage>
</organism>
<dbReference type="GO" id="GO:0012505">
    <property type="term" value="C:endomembrane system"/>
    <property type="evidence" value="ECO:0007669"/>
    <property type="project" value="UniProtKB-SubCell"/>
</dbReference>
<dbReference type="AlphaFoldDB" id="A0A450STP5"/>
<proteinExistence type="predicted"/>
<protein>
    <submittedName>
        <fullName evidence="11">Electron transport complex protein RnfA</fullName>
    </submittedName>
</protein>
<evidence type="ECO:0000256" key="8">
    <source>
        <dbReference type="ARBA" id="ARBA00023136"/>
    </source>
</evidence>
<evidence type="ECO:0000256" key="3">
    <source>
        <dbReference type="ARBA" id="ARBA00022519"/>
    </source>
</evidence>
<evidence type="ECO:0000313" key="10">
    <source>
        <dbReference type="EMBL" id="VFJ53788.1"/>
    </source>
</evidence>
<dbReference type="EMBL" id="CAADFD010000016">
    <property type="protein sequence ID" value="VFJ53788.1"/>
    <property type="molecule type" value="Genomic_DNA"/>
</dbReference>
<keyword evidence="7 9" id="KW-1133">Transmembrane helix</keyword>
<gene>
    <name evidence="11" type="ORF">BECKFW1821A_GA0114235_10713</name>
    <name evidence="10" type="ORF">BECKFW1821B_GA0114236_10162</name>
</gene>
<evidence type="ECO:0000256" key="4">
    <source>
        <dbReference type="ARBA" id="ARBA00022692"/>
    </source>
</evidence>
<keyword evidence="2" id="KW-0813">Transport</keyword>
<dbReference type="NCBIfam" id="TIGR01943">
    <property type="entry name" value="rnfA"/>
    <property type="match status" value="1"/>
</dbReference>
<dbReference type="InterPro" id="IPR011293">
    <property type="entry name" value="Ion_transpt_RnfA/RsxA"/>
</dbReference>
<dbReference type="PIRSF" id="PIRSF006102">
    <property type="entry name" value="NQR_DE"/>
    <property type="match status" value="1"/>
</dbReference>
<evidence type="ECO:0000256" key="5">
    <source>
        <dbReference type="ARBA" id="ARBA00022967"/>
    </source>
</evidence>
<evidence type="ECO:0000256" key="2">
    <source>
        <dbReference type="ARBA" id="ARBA00022448"/>
    </source>
</evidence>
<name>A0A450STP5_9GAMM</name>
<reference evidence="11" key="1">
    <citation type="submission" date="2019-02" db="EMBL/GenBank/DDBJ databases">
        <authorList>
            <person name="Gruber-Vodicka R. H."/>
            <person name="Seah K. B. B."/>
        </authorList>
    </citation>
    <scope>NUCLEOTIDE SEQUENCE</scope>
    <source>
        <strain evidence="10">BECK_BZ106</strain>
        <strain evidence="11">BECK_BZ15</strain>
    </source>
</reference>
<dbReference type="PANTHER" id="PTHR30335">
    <property type="entry name" value="INTEGRAL MEMBRANE PROTEIN OF SOXR-REDUCING COMPLEX"/>
    <property type="match status" value="1"/>
</dbReference>
<keyword evidence="6" id="KW-0249">Electron transport</keyword>
<feature type="transmembrane region" description="Helical" evidence="9">
    <location>
        <begin position="135"/>
        <end position="159"/>
    </location>
</feature>
<feature type="transmembrane region" description="Helical" evidence="9">
    <location>
        <begin position="6"/>
        <end position="33"/>
    </location>
</feature>
<dbReference type="PANTHER" id="PTHR30335:SF0">
    <property type="entry name" value="ION-TRANSLOCATING OXIDOREDUCTASE COMPLEX SUBUNIT A"/>
    <property type="match status" value="1"/>
</dbReference>
<evidence type="ECO:0000313" key="11">
    <source>
        <dbReference type="EMBL" id="VFJ57429.1"/>
    </source>
</evidence>
<dbReference type="EMBL" id="CAADEW010000071">
    <property type="protein sequence ID" value="VFJ57429.1"/>
    <property type="molecule type" value="Genomic_DNA"/>
</dbReference>
<keyword evidence="5" id="KW-1278">Translocase</keyword>
<keyword evidence="3" id="KW-1003">Cell membrane</keyword>
<evidence type="ECO:0000256" key="9">
    <source>
        <dbReference type="SAM" id="Phobius"/>
    </source>
</evidence>
<keyword evidence="4 9" id="KW-0812">Transmembrane</keyword>
<sequence length="194" mass="21053">MQPDDFGFIFLNAFIINNFVLAYFLGLCPFLGVSGKLDTAWNMGLATMFVMFVSSICAYGVNSLLMVYEMEYLRLICYIAVIAAAVQLVEMTVKKLSPTLFRALGIFLPLITTNCAILGLALFQTFKEYSFLQSFVYSLGAGAGFTLALMLMAGLRVRLELSNVPAISRGAAMSFMIGGLLSLTFMGFAGIGGN</sequence>
<evidence type="ECO:0000256" key="7">
    <source>
        <dbReference type="ARBA" id="ARBA00022989"/>
    </source>
</evidence>
<comment type="subcellular location">
    <subcellularLocation>
        <location evidence="1">Endomembrane system</location>
        <topology evidence="1">Multi-pass membrane protein</topology>
    </subcellularLocation>
</comment>